<dbReference type="EnsemblMetazoa" id="ISCW004753-RA">
    <property type="protein sequence ID" value="ISCW004753-PA"/>
    <property type="gene ID" value="ISCW004753"/>
</dbReference>
<name>B7PFX4_IXOSC</name>
<dbReference type="PaxDb" id="6945-B7PFX4"/>
<keyword evidence="3" id="KW-1185">Reference proteome</keyword>
<reference evidence="2" key="2">
    <citation type="submission" date="2020-05" db="UniProtKB">
        <authorList>
            <consortium name="EnsemblMetazoa"/>
        </authorList>
    </citation>
    <scope>IDENTIFICATION</scope>
    <source>
        <strain evidence="2">wikel</strain>
    </source>
</reference>
<dbReference type="Proteomes" id="UP000001555">
    <property type="component" value="Unassembled WGS sequence"/>
</dbReference>
<dbReference type="AlphaFoldDB" id="B7PFX4"/>
<evidence type="ECO:0000313" key="3">
    <source>
        <dbReference type="Proteomes" id="UP000001555"/>
    </source>
</evidence>
<dbReference type="EMBL" id="ABJB010521647">
    <property type="status" value="NOT_ANNOTATED_CDS"/>
    <property type="molecule type" value="Genomic_DNA"/>
</dbReference>
<organism>
    <name type="scientific">Ixodes scapularis</name>
    <name type="common">Black-legged tick</name>
    <name type="synonym">Deer tick</name>
    <dbReference type="NCBI Taxonomy" id="6945"/>
    <lineage>
        <taxon>Eukaryota</taxon>
        <taxon>Metazoa</taxon>
        <taxon>Ecdysozoa</taxon>
        <taxon>Arthropoda</taxon>
        <taxon>Chelicerata</taxon>
        <taxon>Arachnida</taxon>
        <taxon>Acari</taxon>
        <taxon>Parasitiformes</taxon>
        <taxon>Ixodida</taxon>
        <taxon>Ixodoidea</taxon>
        <taxon>Ixodidae</taxon>
        <taxon>Ixodinae</taxon>
        <taxon>Ixodes</taxon>
    </lineage>
</organism>
<evidence type="ECO:0000313" key="2">
    <source>
        <dbReference type="EnsemblMetazoa" id="ISCW004753-PA"/>
    </source>
</evidence>
<protein>
    <submittedName>
        <fullName evidence="1 2">Uncharacterized protein</fullName>
    </submittedName>
</protein>
<reference evidence="1 3" key="1">
    <citation type="submission" date="2008-03" db="EMBL/GenBank/DDBJ databases">
        <title>Annotation of Ixodes scapularis.</title>
        <authorList>
            <consortium name="Ixodes scapularis Genome Project Consortium"/>
            <person name="Caler E."/>
            <person name="Hannick L.I."/>
            <person name="Bidwell S."/>
            <person name="Joardar V."/>
            <person name="Thiagarajan M."/>
            <person name="Amedeo P."/>
            <person name="Galinsky K.J."/>
            <person name="Schobel S."/>
            <person name="Inman J."/>
            <person name="Hostetler J."/>
            <person name="Miller J."/>
            <person name="Hammond M."/>
            <person name="Megy K."/>
            <person name="Lawson D."/>
            <person name="Kodira C."/>
            <person name="Sutton G."/>
            <person name="Meyer J."/>
            <person name="Hill C.A."/>
            <person name="Birren B."/>
            <person name="Nene V."/>
            <person name="Collins F."/>
            <person name="Alarcon-Chaidez F."/>
            <person name="Wikel S."/>
            <person name="Strausberg R."/>
        </authorList>
    </citation>
    <scope>NUCLEOTIDE SEQUENCE [LARGE SCALE GENOMIC DNA]</scope>
    <source>
        <strain evidence="3">Wikel</strain>
        <strain evidence="1">Wikel colony</strain>
    </source>
</reference>
<dbReference type="InParanoid" id="B7PFX4"/>
<dbReference type="HOGENOM" id="CLU_2064030_0_0_1"/>
<gene>
    <name evidence="1" type="ORF">IscW_ISCW004753</name>
</gene>
<dbReference type="EMBL" id="DS704261">
    <property type="protein sequence ID" value="EEC05496.1"/>
    <property type="molecule type" value="Genomic_DNA"/>
</dbReference>
<proteinExistence type="predicted"/>
<dbReference type="VEuPathDB" id="VectorBase:ISCW004753"/>
<evidence type="ECO:0000313" key="1">
    <source>
        <dbReference type="EMBL" id="EEC05496.1"/>
    </source>
</evidence>
<dbReference type="VEuPathDB" id="VectorBase:ISCI004753"/>
<accession>B7PFX4</accession>
<dbReference type="EMBL" id="ABJB010346107">
    <property type="status" value="NOT_ANNOTATED_CDS"/>
    <property type="molecule type" value="Genomic_DNA"/>
</dbReference>
<sequence length="119" mass="13367">MVFRHGNRWRVGEKSGLVAYYEACRAGGDSSTVGRYSTSLVRGSRALLYVRPRGAARFVADLRRRVPVACLVLWDVENDDWPAVCRPGLPYGISRTLWKLRRGPRRRPMGSPQPPIVSG</sequence>